<dbReference type="AlphaFoldDB" id="A0A2M8DD77"/>
<evidence type="ECO:0000313" key="1">
    <source>
        <dbReference type="EMBL" id="PJB88596.1"/>
    </source>
</evidence>
<organism evidence="1 2">
    <name type="scientific">Candidatus Roizmanbacteria bacterium CG_4_9_14_0_8_um_filter_34_12</name>
    <dbReference type="NCBI Taxonomy" id="1974840"/>
    <lineage>
        <taxon>Bacteria</taxon>
        <taxon>Candidatus Roizmaniibacteriota</taxon>
    </lineage>
</organism>
<protein>
    <submittedName>
        <fullName evidence="1">Uncharacterized protein</fullName>
    </submittedName>
</protein>
<sequence length="72" mass="8404">MVFSVPLDWSYGNQIFQIEKIVGWDGKDIKVQTDNFSVKIIPVTGTYTKDDEEYFRLLPSLSPETRKRNGYQ</sequence>
<evidence type="ECO:0000313" key="2">
    <source>
        <dbReference type="Proteomes" id="UP000229706"/>
    </source>
</evidence>
<accession>A0A2M8DD77</accession>
<name>A0A2M8DD77_9BACT</name>
<comment type="caution">
    <text evidence="1">The sequence shown here is derived from an EMBL/GenBank/DDBJ whole genome shotgun (WGS) entry which is preliminary data.</text>
</comment>
<dbReference type="Proteomes" id="UP000229706">
    <property type="component" value="Unassembled WGS sequence"/>
</dbReference>
<proteinExistence type="predicted"/>
<dbReference type="EMBL" id="PFTH01000078">
    <property type="protein sequence ID" value="PJB88596.1"/>
    <property type="molecule type" value="Genomic_DNA"/>
</dbReference>
<reference evidence="2" key="1">
    <citation type="submission" date="2017-09" db="EMBL/GenBank/DDBJ databases">
        <title>Depth-based differentiation of microbial function through sediment-hosted aquifers and enrichment of novel symbionts in the deep terrestrial subsurface.</title>
        <authorList>
            <person name="Probst A.J."/>
            <person name="Ladd B."/>
            <person name="Jarett J.K."/>
            <person name="Geller-Mcgrath D.E."/>
            <person name="Sieber C.M.K."/>
            <person name="Emerson J.B."/>
            <person name="Anantharaman K."/>
            <person name="Thomas B.C."/>
            <person name="Malmstrom R."/>
            <person name="Stieglmeier M."/>
            <person name="Klingl A."/>
            <person name="Woyke T."/>
            <person name="Ryan C.M."/>
            <person name="Banfield J.F."/>
        </authorList>
    </citation>
    <scope>NUCLEOTIDE SEQUENCE [LARGE SCALE GENOMIC DNA]</scope>
</reference>
<gene>
    <name evidence="1" type="ORF">CO083_02215</name>
</gene>